<dbReference type="Proteomes" id="UP001596066">
    <property type="component" value="Unassembled WGS sequence"/>
</dbReference>
<dbReference type="RefSeq" id="WP_346141385.1">
    <property type="nucleotide sequence ID" value="NZ_BAAAUA010000004.1"/>
</dbReference>
<protein>
    <submittedName>
        <fullName evidence="1">Uncharacterized protein</fullName>
    </submittedName>
</protein>
<gene>
    <name evidence="1" type="ORF">ACFPZF_03665</name>
</gene>
<keyword evidence="2" id="KW-1185">Reference proteome</keyword>
<accession>A0ABW0V7C1</accession>
<dbReference type="EMBL" id="JBHSOC010000004">
    <property type="protein sequence ID" value="MFC5640451.1"/>
    <property type="molecule type" value="Genomic_DNA"/>
</dbReference>
<evidence type="ECO:0000313" key="2">
    <source>
        <dbReference type="Proteomes" id="UP001596066"/>
    </source>
</evidence>
<reference evidence="2" key="1">
    <citation type="journal article" date="2019" name="Int. J. Syst. Evol. Microbiol.">
        <title>The Global Catalogue of Microorganisms (GCM) 10K type strain sequencing project: providing services to taxonomists for standard genome sequencing and annotation.</title>
        <authorList>
            <consortium name="The Broad Institute Genomics Platform"/>
            <consortium name="The Broad Institute Genome Sequencing Center for Infectious Disease"/>
            <person name="Wu L."/>
            <person name="Ma J."/>
        </authorList>
    </citation>
    <scope>NUCLEOTIDE SEQUENCE [LARGE SCALE GENOMIC DNA]</scope>
    <source>
        <strain evidence="2">CGMCC 4.1622</strain>
    </source>
</reference>
<sequence length="76" mass="7988">MNTPTLVGLWKDPALRVGSVVRHPAGEIDLLGGAQHPLARRAMLLSGHTAPSLGGTVLETVDTTTVEQTSTSLSYH</sequence>
<name>A0ABW0V7C1_9ACTN</name>
<proteinExistence type="predicted"/>
<organism evidence="1 2">
    <name type="scientific">Kitasatospora cinereorecta</name>
    <dbReference type="NCBI Taxonomy" id="285560"/>
    <lineage>
        <taxon>Bacteria</taxon>
        <taxon>Bacillati</taxon>
        <taxon>Actinomycetota</taxon>
        <taxon>Actinomycetes</taxon>
        <taxon>Kitasatosporales</taxon>
        <taxon>Streptomycetaceae</taxon>
        <taxon>Kitasatospora</taxon>
    </lineage>
</organism>
<comment type="caution">
    <text evidence="1">The sequence shown here is derived from an EMBL/GenBank/DDBJ whole genome shotgun (WGS) entry which is preliminary data.</text>
</comment>
<evidence type="ECO:0000313" key="1">
    <source>
        <dbReference type="EMBL" id="MFC5640451.1"/>
    </source>
</evidence>